<evidence type="ECO:0000313" key="6">
    <source>
        <dbReference type="EMBL" id="TDP93194.1"/>
    </source>
</evidence>
<organism evidence="6 7">
    <name type="scientific">Leucobacter luti</name>
    <dbReference type="NCBI Taxonomy" id="340320"/>
    <lineage>
        <taxon>Bacteria</taxon>
        <taxon>Bacillati</taxon>
        <taxon>Actinomycetota</taxon>
        <taxon>Actinomycetes</taxon>
        <taxon>Micrococcales</taxon>
        <taxon>Microbacteriaceae</taxon>
        <taxon>Leucobacter</taxon>
    </lineage>
</organism>
<feature type="transmembrane region" description="Helical" evidence="5">
    <location>
        <begin position="106"/>
        <end position="127"/>
    </location>
</feature>
<evidence type="ECO:0000256" key="4">
    <source>
        <dbReference type="ARBA" id="ARBA00023136"/>
    </source>
</evidence>
<dbReference type="Pfam" id="PF04191">
    <property type="entry name" value="PEMT"/>
    <property type="match status" value="1"/>
</dbReference>
<evidence type="ECO:0000256" key="1">
    <source>
        <dbReference type="ARBA" id="ARBA00004127"/>
    </source>
</evidence>
<protein>
    <submittedName>
        <fullName evidence="6">Phospholipid methyltransferase</fullName>
    </submittedName>
</protein>
<comment type="subcellular location">
    <subcellularLocation>
        <location evidence="1">Endomembrane system</location>
        <topology evidence="1">Multi-pass membrane protein</topology>
    </subcellularLocation>
</comment>
<name>A0A4R6S1U5_9MICO</name>
<feature type="transmembrane region" description="Helical" evidence="5">
    <location>
        <begin position="81"/>
        <end position="100"/>
    </location>
</feature>
<keyword evidence="6" id="KW-0808">Transferase</keyword>
<feature type="transmembrane region" description="Helical" evidence="5">
    <location>
        <begin position="253"/>
        <end position="276"/>
    </location>
</feature>
<dbReference type="Gene3D" id="1.20.120.1630">
    <property type="match status" value="1"/>
</dbReference>
<dbReference type="Proteomes" id="UP000295601">
    <property type="component" value="Unassembled WGS sequence"/>
</dbReference>
<comment type="caution">
    <text evidence="6">The sequence shown here is derived from an EMBL/GenBank/DDBJ whole genome shotgun (WGS) entry which is preliminary data.</text>
</comment>
<reference evidence="6 7" key="1">
    <citation type="submission" date="2019-03" db="EMBL/GenBank/DDBJ databases">
        <title>Genomic analyses of the natural microbiome of Caenorhabditis elegans.</title>
        <authorList>
            <person name="Samuel B."/>
        </authorList>
    </citation>
    <scope>NUCLEOTIDE SEQUENCE [LARGE SCALE GENOMIC DNA]</scope>
    <source>
        <strain evidence="6 7">JUb18</strain>
    </source>
</reference>
<keyword evidence="7" id="KW-1185">Reference proteome</keyword>
<keyword evidence="3 5" id="KW-1133">Transmembrane helix</keyword>
<dbReference type="GO" id="GO:0012505">
    <property type="term" value="C:endomembrane system"/>
    <property type="evidence" value="ECO:0007669"/>
    <property type="project" value="UniProtKB-SubCell"/>
</dbReference>
<evidence type="ECO:0000256" key="3">
    <source>
        <dbReference type="ARBA" id="ARBA00022989"/>
    </source>
</evidence>
<proteinExistence type="predicted"/>
<evidence type="ECO:0000313" key="7">
    <source>
        <dbReference type="Proteomes" id="UP000295601"/>
    </source>
</evidence>
<accession>A0A4R6S1U5</accession>
<evidence type="ECO:0000256" key="5">
    <source>
        <dbReference type="SAM" id="Phobius"/>
    </source>
</evidence>
<dbReference type="InterPro" id="IPR007318">
    <property type="entry name" value="Phopholipid_MeTrfase"/>
</dbReference>
<sequence>MENASPRAAGPWLLRDRRVARGYFAVQAAAGALWWIGVFTLDGVRLATLGGLDPVLVFWLDLPLFVCASALAAAGIRSASACVACWSVLVTVGMVIYATVTGLAGWGALVMLAAAVGSTGAALILWVGRVPSEWLISGPFAFRTARVTKRASLLWLTAAQTSVFWVLFLGVFPAAIVLLERRWDLAITFPPALRLIGIVLFLAGSVLGIWSAVTMATRGRGTPLPAAMTTELVIAGPFRFVRNPMALGSITQGVAVGLMAGSWLIVLYALAGALIWDWLIRPHEEANLSARFDEAFERYRRAVRCWIPTWRGIPSGPATTRAARNP</sequence>
<keyword evidence="6" id="KW-0489">Methyltransferase</keyword>
<dbReference type="GO" id="GO:0008168">
    <property type="term" value="F:methyltransferase activity"/>
    <property type="evidence" value="ECO:0007669"/>
    <property type="project" value="UniProtKB-KW"/>
</dbReference>
<feature type="transmembrane region" description="Helical" evidence="5">
    <location>
        <begin position="153"/>
        <end position="179"/>
    </location>
</feature>
<feature type="transmembrane region" description="Helical" evidence="5">
    <location>
        <begin position="56"/>
        <end position="74"/>
    </location>
</feature>
<dbReference type="OrthoDB" id="941586at2"/>
<keyword evidence="2 5" id="KW-0812">Transmembrane</keyword>
<feature type="transmembrane region" description="Helical" evidence="5">
    <location>
        <begin position="191"/>
        <end position="212"/>
    </location>
</feature>
<gene>
    <name evidence="6" type="ORF">EDF62_1170</name>
</gene>
<feature type="transmembrane region" description="Helical" evidence="5">
    <location>
        <begin position="20"/>
        <end position="36"/>
    </location>
</feature>
<dbReference type="GO" id="GO:0032259">
    <property type="term" value="P:methylation"/>
    <property type="evidence" value="ECO:0007669"/>
    <property type="project" value="UniProtKB-KW"/>
</dbReference>
<evidence type="ECO:0000256" key="2">
    <source>
        <dbReference type="ARBA" id="ARBA00022692"/>
    </source>
</evidence>
<dbReference type="RefSeq" id="WP_133616309.1">
    <property type="nucleotide sequence ID" value="NZ_SNYA01000003.1"/>
</dbReference>
<keyword evidence="4 5" id="KW-0472">Membrane</keyword>
<dbReference type="AlphaFoldDB" id="A0A4R6S1U5"/>
<dbReference type="EMBL" id="SNYA01000003">
    <property type="protein sequence ID" value="TDP93194.1"/>
    <property type="molecule type" value="Genomic_DNA"/>
</dbReference>